<accession>A0A2T0XPJ9</accession>
<dbReference type="GO" id="GO:0016020">
    <property type="term" value="C:membrane"/>
    <property type="evidence" value="ECO:0007669"/>
    <property type="project" value="UniProtKB-SubCell"/>
</dbReference>
<dbReference type="RefSeq" id="WP_106152236.1">
    <property type="nucleotide sequence ID" value="NZ_PVTS01000004.1"/>
</dbReference>
<dbReference type="Proteomes" id="UP000252733">
    <property type="component" value="Unassembled WGS sequence"/>
</dbReference>
<sequence>METNKNGRILPLFILRTAVGWLFLHEGLYKLFTPGWTAQYYLAQSEGPLQGLFQWMISNEVITEIANYGVVILLVATGLLLMTGFLERVASAVGMVLLVFFYLSYPPFGEISDVMAEGNYLIVDKNMIMFLVLLVIWKMRPGEQWGLDRWRA</sequence>
<evidence type="ECO:0000256" key="4">
    <source>
        <dbReference type="ARBA" id="ARBA00023136"/>
    </source>
</evidence>
<feature type="transmembrane region" description="Helical" evidence="5">
    <location>
        <begin position="7"/>
        <end position="24"/>
    </location>
</feature>
<evidence type="ECO:0000256" key="5">
    <source>
        <dbReference type="SAM" id="Phobius"/>
    </source>
</evidence>
<keyword evidence="2 5" id="KW-0812">Transmembrane</keyword>
<dbReference type="STRING" id="1168289.GCA_000259075_01665"/>
<feature type="transmembrane region" description="Helical" evidence="5">
    <location>
        <begin position="89"/>
        <end position="108"/>
    </location>
</feature>
<comment type="subcellular location">
    <subcellularLocation>
        <location evidence="1">Membrane</location>
        <topology evidence="1">Multi-pass membrane protein</topology>
    </subcellularLocation>
</comment>
<gene>
    <name evidence="6" type="ORF">DFO77_12270</name>
</gene>
<comment type="caution">
    <text evidence="6">The sequence shown here is derived from an EMBL/GenBank/DDBJ whole genome shotgun (WGS) entry which is preliminary data.</text>
</comment>
<keyword evidence="4 5" id="KW-0472">Membrane</keyword>
<keyword evidence="7" id="KW-1185">Reference proteome</keyword>
<reference evidence="6 7" key="1">
    <citation type="submission" date="2018-07" db="EMBL/GenBank/DDBJ databases">
        <title>Freshwater and sediment microbial communities from various areas in North America, analyzing microbe dynamics in response to fracking.</title>
        <authorList>
            <person name="Lamendella R."/>
        </authorList>
    </citation>
    <scope>NUCLEOTIDE SEQUENCE [LARGE SCALE GENOMIC DNA]</scope>
    <source>
        <strain evidence="6 7">160A</strain>
    </source>
</reference>
<dbReference type="Pfam" id="PF07681">
    <property type="entry name" value="DoxX"/>
    <property type="match status" value="1"/>
</dbReference>
<dbReference type="OrthoDB" id="1429638at2"/>
<keyword evidence="3 5" id="KW-1133">Transmembrane helix</keyword>
<organism evidence="6 7">
    <name type="scientific">Marinilabilia salmonicolor</name>
    <dbReference type="NCBI Taxonomy" id="989"/>
    <lineage>
        <taxon>Bacteria</taxon>
        <taxon>Pseudomonadati</taxon>
        <taxon>Bacteroidota</taxon>
        <taxon>Bacteroidia</taxon>
        <taxon>Marinilabiliales</taxon>
        <taxon>Marinilabiliaceae</taxon>
        <taxon>Marinilabilia</taxon>
    </lineage>
</organism>
<evidence type="ECO:0000256" key="3">
    <source>
        <dbReference type="ARBA" id="ARBA00022989"/>
    </source>
</evidence>
<dbReference type="AlphaFoldDB" id="A0A2T0XPJ9"/>
<feature type="transmembrane region" description="Helical" evidence="5">
    <location>
        <begin position="120"/>
        <end position="137"/>
    </location>
</feature>
<evidence type="ECO:0000256" key="2">
    <source>
        <dbReference type="ARBA" id="ARBA00022692"/>
    </source>
</evidence>
<proteinExistence type="predicted"/>
<evidence type="ECO:0000313" key="6">
    <source>
        <dbReference type="EMBL" id="RCW30420.1"/>
    </source>
</evidence>
<feature type="transmembrane region" description="Helical" evidence="5">
    <location>
        <begin position="65"/>
        <end position="82"/>
    </location>
</feature>
<dbReference type="InterPro" id="IPR032808">
    <property type="entry name" value="DoxX"/>
</dbReference>
<evidence type="ECO:0000256" key="1">
    <source>
        <dbReference type="ARBA" id="ARBA00004141"/>
    </source>
</evidence>
<evidence type="ECO:0000313" key="7">
    <source>
        <dbReference type="Proteomes" id="UP000252733"/>
    </source>
</evidence>
<protein>
    <submittedName>
        <fullName evidence="6">Thiosulfate dehydrogenase [quinone] large subunit</fullName>
    </submittedName>
</protein>
<dbReference type="EMBL" id="QPIZ01000022">
    <property type="protein sequence ID" value="RCW30420.1"/>
    <property type="molecule type" value="Genomic_DNA"/>
</dbReference>
<name>A0A2T0XPJ9_9BACT</name>